<sequence length="406" mass="43778">MSVLTVSQLNKLLAFKIKQELKFKGAAVKGEISNFSIHFKTGHAFFTIKDESSSIKCIMFAGRVKKLKALPENGMSVLVMGDVEVYEREGSCQIIATEIAVLGSTGIAFAKNELLKDKLKKLGVFDQSKKKAIPIVPKKLAVVTSADGAALQDILNIVGRRYPLCAVEVYPATVQGDTAPVSVAAALKSADKSGADTIILSRGGGSSEDLDAFNSETVVMAVADCVTPVISAVGHETDTTLADYAADMRAPTPSAAAELATPDIVDMYAAANVMKARLDSAFGMYLRGRMIEIEKLDTRLRASSPKRRLKESEKRLEEAESRLRMLMDNKLKVCELNLYRASAQLRTLSPFNVLGRGYALVESGGTAITSVKDIKEGMEISIRFADGTVTAVTTKINDRKADINDI</sequence>
<evidence type="ECO:0000313" key="9">
    <source>
        <dbReference type="EMBL" id="EXM37784.1"/>
    </source>
</evidence>
<dbReference type="GO" id="GO:0003676">
    <property type="term" value="F:nucleic acid binding"/>
    <property type="evidence" value="ECO:0007669"/>
    <property type="project" value="InterPro"/>
</dbReference>
<evidence type="ECO:0000313" key="10">
    <source>
        <dbReference type="Proteomes" id="UP000021369"/>
    </source>
</evidence>
<comment type="caution">
    <text evidence="9">The sequence shown here is derived from an EMBL/GenBank/DDBJ whole genome shotgun (WGS) entry which is preliminary data.</text>
</comment>
<dbReference type="PATRIC" id="fig|1341156.4.peg.2754"/>
<evidence type="ECO:0000256" key="5">
    <source>
        <dbReference type="HAMAP-Rule" id="MF_00378"/>
    </source>
</evidence>
<dbReference type="InterPro" id="IPR025824">
    <property type="entry name" value="OB-fold_nuc-bd_dom"/>
</dbReference>
<accession>A0A011UB02</accession>
<organism evidence="9 10">
    <name type="scientific">Ruminococcus albus SY3</name>
    <dbReference type="NCBI Taxonomy" id="1341156"/>
    <lineage>
        <taxon>Bacteria</taxon>
        <taxon>Bacillati</taxon>
        <taxon>Bacillota</taxon>
        <taxon>Clostridia</taxon>
        <taxon>Eubacteriales</taxon>
        <taxon>Oscillospiraceae</taxon>
        <taxon>Ruminococcus</taxon>
    </lineage>
</organism>
<evidence type="ECO:0000259" key="8">
    <source>
        <dbReference type="Pfam" id="PF13742"/>
    </source>
</evidence>
<feature type="domain" description="Exonuclease VII large subunit C-terminal" evidence="7">
    <location>
        <begin position="124"/>
        <end position="332"/>
    </location>
</feature>
<dbReference type="NCBIfam" id="TIGR00237">
    <property type="entry name" value="xseA"/>
    <property type="match status" value="1"/>
</dbReference>
<evidence type="ECO:0000259" key="7">
    <source>
        <dbReference type="Pfam" id="PF02601"/>
    </source>
</evidence>
<name>A0A011UB02_RUMAL</name>
<dbReference type="GO" id="GO:0008855">
    <property type="term" value="F:exodeoxyribonuclease VII activity"/>
    <property type="evidence" value="ECO:0007669"/>
    <property type="project" value="UniProtKB-UniRule"/>
</dbReference>
<dbReference type="OrthoDB" id="9802795at2"/>
<dbReference type="InterPro" id="IPR003753">
    <property type="entry name" value="Exonuc_VII_L"/>
</dbReference>
<keyword evidence="3 5" id="KW-0378">Hydrolase</keyword>
<feature type="domain" description="OB-fold nucleic acid binding" evidence="8">
    <location>
        <begin position="4"/>
        <end position="99"/>
    </location>
</feature>
<keyword evidence="4 5" id="KW-0269">Exonuclease</keyword>
<dbReference type="GO" id="GO:0005737">
    <property type="term" value="C:cytoplasm"/>
    <property type="evidence" value="ECO:0007669"/>
    <property type="project" value="UniProtKB-SubCell"/>
</dbReference>
<dbReference type="InterPro" id="IPR020579">
    <property type="entry name" value="Exonuc_VII_lsu_C"/>
</dbReference>
<dbReference type="HAMAP" id="MF_00378">
    <property type="entry name" value="Exonuc_7_L"/>
    <property type="match status" value="1"/>
</dbReference>
<keyword evidence="2 5" id="KW-0540">Nuclease</keyword>
<dbReference type="Proteomes" id="UP000021369">
    <property type="component" value="Unassembled WGS sequence"/>
</dbReference>
<gene>
    <name evidence="5" type="primary">xseA</name>
    <name evidence="9" type="ORF">RASY3_15775</name>
</gene>
<dbReference type="GO" id="GO:0009318">
    <property type="term" value="C:exodeoxyribonuclease VII complex"/>
    <property type="evidence" value="ECO:0007669"/>
    <property type="project" value="UniProtKB-UniRule"/>
</dbReference>
<evidence type="ECO:0000256" key="6">
    <source>
        <dbReference type="RuleBase" id="RU004355"/>
    </source>
</evidence>
<evidence type="ECO:0000256" key="2">
    <source>
        <dbReference type="ARBA" id="ARBA00022722"/>
    </source>
</evidence>
<comment type="similarity">
    <text evidence="5 6">Belongs to the XseA family.</text>
</comment>
<keyword evidence="1 5" id="KW-0963">Cytoplasm</keyword>
<comment type="subunit">
    <text evidence="5">Heterooligomer composed of large and small subunits.</text>
</comment>
<comment type="catalytic activity">
    <reaction evidence="5 6">
        <text>Exonucleolytic cleavage in either 5'- to 3'- or 3'- to 5'-direction to yield nucleoside 5'-phosphates.</text>
        <dbReference type="EC" id="3.1.11.6"/>
    </reaction>
</comment>
<protein>
    <recommendedName>
        <fullName evidence="5">Exodeoxyribonuclease 7 large subunit</fullName>
        <ecNumber evidence="5">3.1.11.6</ecNumber>
    </recommendedName>
    <alternativeName>
        <fullName evidence="5">Exodeoxyribonuclease VII large subunit</fullName>
        <shortName evidence="5">Exonuclease VII large subunit</shortName>
    </alternativeName>
</protein>
<dbReference type="Pfam" id="PF13742">
    <property type="entry name" value="tRNA_anti_2"/>
    <property type="match status" value="1"/>
</dbReference>
<dbReference type="Pfam" id="PF02601">
    <property type="entry name" value="Exonuc_VII_L"/>
    <property type="match status" value="1"/>
</dbReference>
<dbReference type="EC" id="3.1.11.6" evidence="5"/>
<keyword evidence="10" id="KW-1185">Reference proteome</keyword>
<proteinExistence type="inferred from homology"/>
<dbReference type="PANTHER" id="PTHR30008:SF0">
    <property type="entry name" value="EXODEOXYRIBONUCLEASE 7 LARGE SUBUNIT"/>
    <property type="match status" value="1"/>
</dbReference>
<dbReference type="RefSeq" id="WP_037289685.1">
    <property type="nucleotide sequence ID" value="NZ_JEOB01000004.1"/>
</dbReference>
<evidence type="ECO:0000256" key="3">
    <source>
        <dbReference type="ARBA" id="ARBA00022801"/>
    </source>
</evidence>
<comment type="subcellular location">
    <subcellularLocation>
        <location evidence="5 6">Cytoplasm</location>
    </subcellularLocation>
</comment>
<dbReference type="PANTHER" id="PTHR30008">
    <property type="entry name" value="EXODEOXYRIBONUCLEASE 7 LARGE SUBUNIT"/>
    <property type="match status" value="1"/>
</dbReference>
<comment type="function">
    <text evidence="5">Bidirectionally degrades single-stranded DNA into large acid-insoluble oligonucleotides, which are then degraded further into small acid-soluble oligonucleotides.</text>
</comment>
<evidence type="ECO:0000256" key="1">
    <source>
        <dbReference type="ARBA" id="ARBA00022490"/>
    </source>
</evidence>
<reference evidence="9 10" key="1">
    <citation type="submission" date="2013-06" db="EMBL/GenBank/DDBJ databases">
        <title>Rumen cellulosomics: divergent fiber-degrading strategies revealed by comparative genome-wide analysis of six Ruminococcal strains.</title>
        <authorList>
            <person name="Dassa B."/>
            <person name="Borovok I."/>
            <person name="Lamed R."/>
            <person name="Flint H."/>
            <person name="Yeoman C.J."/>
            <person name="White B."/>
            <person name="Bayer E.A."/>
        </authorList>
    </citation>
    <scope>NUCLEOTIDE SEQUENCE [LARGE SCALE GENOMIC DNA]</scope>
    <source>
        <strain evidence="9 10">SY3</strain>
    </source>
</reference>
<evidence type="ECO:0000256" key="4">
    <source>
        <dbReference type="ARBA" id="ARBA00022839"/>
    </source>
</evidence>
<dbReference type="EMBL" id="JEOB01000004">
    <property type="protein sequence ID" value="EXM37784.1"/>
    <property type="molecule type" value="Genomic_DNA"/>
</dbReference>
<dbReference type="GO" id="GO:0006308">
    <property type="term" value="P:DNA catabolic process"/>
    <property type="evidence" value="ECO:0007669"/>
    <property type="project" value="UniProtKB-UniRule"/>
</dbReference>
<dbReference type="AlphaFoldDB" id="A0A011UB02"/>
<dbReference type="CDD" id="cd04489">
    <property type="entry name" value="ExoVII_LU_OBF"/>
    <property type="match status" value="1"/>
</dbReference>